<evidence type="ECO:0000256" key="3">
    <source>
        <dbReference type="SAM" id="Coils"/>
    </source>
</evidence>
<evidence type="ECO:0000313" key="5">
    <source>
        <dbReference type="Proteomes" id="UP001152320"/>
    </source>
</evidence>
<sequence>MIVGLTGSENMTSGPDSSFALYRWEESGNEKSTIYKYIWHKFVPFQCISTRGAKKWQVVTRGTDVLVLLSSSNGIDFFQYDGWRFSLVTISPIDDTLTRPVESFSAAKVNNTDYVAVASTVPLNDSSSYTIFQLEFNQTNPLSDFHTILEVACEAEISKLEQMQGSSISFITYVNKTCAVSAEEGHIFNASEAEQFEDMQEQVADLAENLAEKTFKHLTSSSTLEAGAVIVTSDLVNGYINLTDLDENVFRKNKNATIQVPITLNGSLVAEDDMQVNGLIDGVLPGNLVSLQGNHTIESSKVFQDSTNFSDTVLLTSTNQTINGALAFNKTVTFEGDVNVDGQVDGIDISELVTIAVFKNKTHIIQGEKTFAANVSSTQGLSIESGKTIDGLDVEELDRNALKTSGEQNITEGGTNLDVLLVSPPSNADQVVSGNITFIDDVYLKQDTPADGLVDGVDLSELSLEAVRKDEDSNITGFKTFQDQVNFQEDIQLEGTLSDVNITDVSHDQARMDMGHFALVDSLLMFKDKSEFAASKLLAGKIWLSEQSHNGGVHDESLTCGDGTSLSDLALQGVEEAIGGQKAFQTISSEKSINFTDHLNGISLDKICDEAILLNGTDVVIFSGSITFEDELQIFGDLNVNGTIDGLDMQDVVTVFGTQIISSVTEFHSPVFVDDFNVNGDVHISGSVNGDNVTEIVQDTLFVYGDQTVSGDKTFINDLTFGGDLDLDGAINDVDVSELALDAVYKTGDYTISGGKVFASKVGVDNITIGGIYITKTDLVTYLGTVPSTTAASSDTVATEIVLPSEYITETDLVTDLGTAPTTAAAQSDTVATEIVLPTEYITETDLVTDLGPVPRTTVASSDIVATEIVLPSEYITETDLVTDLGTAPTTAAAQSDTVATEIVLPSEYITETDLVTDLGTVPRTTVASSDVVATEIAMPSEYMLETDLVTNLGPVRSTMAALNDIVATETVLPSEYITETDLVTDLGTDLNTTAAPSDTVATEIAMSSEYITETDLVTDQGTAPTTAVASSDTVDTEFATPSEYITETDFMTDLGTVPVTMTAPSDTVATEIDVPSVYITETDLVTDLGTAATTAAAPSEAIATEISTLGTFSIGTDCVASQEPPLFTTAAPPHAVATTNGVPAVPSGFISGANFWEFVEDIVIQNENQTIYGDVTFQGLLRGSLHFADIYANDSVEVEEFVNEIDIGNDALLKSKENQTVTGEKTFSSLLSVGKDLNSSTVNGLDIEDLADSILKNIGDQNVTGYYKFWEGITLYSNMTLGGLIDGVDIVELANRVWKTDYVGESLELNVTGNGTFNLLNTNQDIYYNGTLDGVDLRELNRTYVSLTRDQIITGSKQFLEKVVLDETSNLNTPYIEVQGTVEELDLQDVSDRAFINGNSEQEVEGILTFLENVTFEADVDVDGTVDGISISSNVMRTHKTNIVRAHKNFTYPLLEIASSLAMKPGKKVQEVDVSEWKQQSADTLNNYFIDYDTRFADVKILENLNVDGLLNGVNYSTEYLLTIPHNQTIYGDLTFLTDTVFEGDMTATTINGLDMIDLATNTLFTTGEQTISGSLTLASETSFKHVTTYDGAVIFRGLEPIQVEATVGDVLWIPYRSEGEPWVALSVSPVYDNYRGIIHPDTCGYVLLKKWNATYWQYHDEVRMTFDVVKDIRFFEADNITGFVIAEQTVGKGCEDVRNFTDYIIELPSAGPVGVPLTGSFWVHVILTDDYYTTYHQRLLGVGTSTVDIFKTPSDEICVFVGNMYDSVTFISALDSFIYCTSNLSNGFNLASAVPTFGISKAVATKVDSVPTRAVSDVVAGIVDGQQLLVFLNEFTGGWIFSEDGTELYQKIDTFGAKSAVFFSLERMDFLAVLDRNAQVKIYKYEGIMQFEEQYSVHIEGATGLWVNYLPVTSTIQIFVATYQGEVNLFPWQPSRPLASPSQIFEVVSSGMNLIEWAVL</sequence>
<dbReference type="OrthoDB" id="188713at2759"/>
<gene>
    <name evidence="4" type="ORF">HOLleu_30653</name>
</gene>
<evidence type="ECO:0000313" key="4">
    <source>
        <dbReference type="EMBL" id="KAJ8028431.1"/>
    </source>
</evidence>
<dbReference type="EMBL" id="JAIZAY010000015">
    <property type="protein sequence ID" value="KAJ8028431.1"/>
    <property type="molecule type" value="Genomic_DNA"/>
</dbReference>
<accession>A0A9Q1BKW8</accession>
<reference evidence="4" key="1">
    <citation type="submission" date="2021-10" db="EMBL/GenBank/DDBJ databases">
        <title>Tropical sea cucumber genome reveals ecological adaptation and Cuvierian tubules defense mechanism.</title>
        <authorList>
            <person name="Chen T."/>
        </authorList>
    </citation>
    <scope>NUCLEOTIDE SEQUENCE</scope>
    <source>
        <strain evidence="4">Nanhai2018</strain>
        <tissue evidence="4">Muscle</tissue>
    </source>
</reference>
<dbReference type="InterPro" id="IPR009039">
    <property type="entry name" value="EAR"/>
</dbReference>
<evidence type="ECO:0000256" key="1">
    <source>
        <dbReference type="ARBA" id="ARBA00022729"/>
    </source>
</evidence>
<comment type="caution">
    <text evidence="4">The sequence shown here is derived from an EMBL/GenBank/DDBJ whole genome shotgun (WGS) entry which is preliminary data.</text>
</comment>
<dbReference type="PANTHER" id="PTHR15261:SF4">
    <property type="entry name" value="THROMBOSPONDIN-TYPE LAMININ G DOMAIN AND EAR REPEAT-CONTAINING PROTEIN"/>
    <property type="match status" value="1"/>
</dbReference>
<organism evidence="4 5">
    <name type="scientific">Holothuria leucospilota</name>
    <name type="common">Black long sea cucumber</name>
    <name type="synonym">Mertensiothuria leucospilota</name>
    <dbReference type="NCBI Taxonomy" id="206669"/>
    <lineage>
        <taxon>Eukaryota</taxon>
        <taxon>Metazoa</taxon>
        <taxon>Echinodermata</taxon>
        <taxon>Eleutherozoa</taxon>
        <taxon>Echinozoa</taxon>
        <taxon>Holothuroidea</taxon>
        <taxon>Aspidochirotacea</taxon>
        <taxon>Aspidochirotida</taxon>
        <taxon>Holothuriidae</taxon>
        <taxon>Holothuria</taxon>
    </lineage>
</organism>
<keyword evidence="1" id="KW-0732">Signal</keyword>
<keyword evidence="3" id="KW-0175">Coiled coil</keyword>
<name>A0A9Q1BKW8_HOLLE</name>
<protein>
    <submittedName>
        <fullName evidence="4">Uncharacterized protein</fullName>
    </submittedName>
</protein>
<proteinExistence type="predicted"/>
<dbReference type="GO" id="GO:0007165">
    <property type="term" value="P:signal transduction"/>
    <property type="evidence" value="ECO:0007669"/>
    <property type="project" value="TreeGrafter"/>
</dbReference>
<dbReference type="Proteomes" id="UP001152320">
    <property type="component" value="Chromosome 15"/>
</dbReference>
<feature type="coiled-coil region" evidence="3">
    <location>
        <begin position="189"/>
        <end position="216"/>
    </location>
</feature>
<dbReference type="PANTHER" id="PTHR15261">
    <property type="entry name" value="THROMBOSPONDIN-TYPE LAMININ G DOMAIN AND EAR REPEAT-CONTAINING"/>
    <property type="match status" value="1"/>
</dbReference>
<dbReference type="PROSITE" id="PS50912">
    <property type="entry name" value="EAR"/>
    <property type="match status" value="1"/>
</dbReference>
<keyword evidence="5" id="KW-1185">Reference proteome</keyword>
<evidence type="ECO:0000256" key="2">
    <source>
        <dbReference type="ARBA" id="ARBA00022737"/>
    </source>
</evidence>
<keyword evidence="2" id="KW-0677">Repeat</keyword>